<evidence type="ECO:0000256" key="1">
    <source>
        <dbReference type="SAM" id="MobiDB-lite"/>
    </source>
</evidence>
<feature type="region of interest" description="Disordered" evidence="1">
    <location>
        <begin position="90"/>
        <end position="112"/>
    </location>
</feature>
<name>A0A6A3ADF3_HIBSY</name>
<evidence type="ECO:0000313" key="2">
    <source>
        <dbReference type="EMBL" id="KAE8702076.1"/>
    </source>
</evidence>
<organism evidence="2 3">
    <name type="scientific">Hibiscus syriacus</name>
    <name type="common">Rose of Sharon</name>
    <dbReference type="NCBI Taxonomy" id="106335"/>
    <lineage>
        <taxon>Eukaryota</taxon>
        <taxon>Viridiplantae</taxon>
        <taxon>Streptophyta</taxon>
        <taxon>Embryophyta</taxon>
        <taxon>Tracheophyta</taxon>
        <taxon>Spermatophyta</taxon>
        <taxon>Magnoliopsida</taxon>
        <taxon>eudicotyledons</taxon>
        <taxon>Gunneridae</taxon>
        <taxon>Pentapetalae</taxon>
        <taxon>rosids</taxon>
        <taxon>malvids</taxon>
        <taxon>Malvales</taxon>
        <taxon>Malvaceae</taxon>
        <taxon>Malvoideae</taxon>
        <taxon>Hibiscus</taxon>
    </lineage>
</organism>
<comment type="caution">
    <text evidence="2">The sequence shown here is derived from an EMBL/GenBank/DDBJ whole genome shotgun (WGS) entry which is preliminary data.</text>
</comment>
<dbReference type="GO" id="GO:0051457">
    <property type="term" value="P:maintenance of protein location in nucleus"/>
    <property type="evidence" value="ECO:0007669"/>
    <property type="project" value="TreeGrafter"/>
</dbReference>
<dbReference type="InterPro" id="IPR037766">
    <property type="entry name" value="FHY1"/>
</dbReference>
<feature type="region of interest" description="Disordered" evidence="1">
    <location>
        <begin position="135"/>
        <end position="170"/>
    </location>
</feature>
<dbReference type="Proteomes" id="UP000436088">
    <property type="component" value="Unassembled WGS sequence"/>
</dbReference>
<dbReference type="AlphaFoldDB" id="A0A6A3ADF3"/>
<dbReference type="GO" id="GO:0005737">
    <property type="term" value="C:cytoplasm"/>
    <property type="evidence" value="ECO:0007669"/>
    <property type="project" value="TreeGrafter"/>
</dbReference>
<dbReference type="EMBL" id="VEPZ02001013">
    <property type="protein sequence ID" value="KAE8702076.1"/>
    <property type="molecule type" value="Genomic_DNA"/>
</dbReference>
<feature type="compositionally biased region" description="Polar residues" evidence="1">
    <location>
        <begin position="102"/>
        <end position="112"/>
    </location>
</feature>
<sequence>MSDLFSYFHEEESLVSSTECEASPSILLSGSLKIVDLNKKRKLEAEQLGLPVSKHQCWKQILPPKPPTFVSIVDGALSTCTTEVKGSDIYDASETGSDKDSNSFPRNSNSMSSHAEAKFGTVYSNYLPYDKALTSSSNRGSISQGSRCSSSSSRSVEKAIFSPGEETEAADVELDENIEESLVEYGSHMDYICSEYGNYSIQQYQDKEIEELLEPNEAHPNDYVLSSGRWSVNQEAPPTTRKPTIDQEFEQYFSMLML</sequence>
<dbReference type="PANTHER" id="PTHR37723">
    <property type="entry name" value="PROTEIN FAR-RED ELONGATED HYPOCOTYL 1"/>
    <property type="match status" value="1"/>
</dbReference>
<dbReference type="GO" id="GO:0009639">
    <property type="term" value="P:response to red or far red light"/>
    <property type="evidence" value="ECO:0007669"/>
    <property type="project" value="InterPro"/>
</dbReference>
<protein>
    <submittedName>
        <fullName evidence="2">Far-red elongated hypocotyl 1, putative isoform 2</fullName>
    </submittedName>
</protein>
<keyword evidence="3" id="KW-1185">Reference proteome</keyword>
<dbReference type="GO" id="GO:0061608">
    <property type="term" value="F:nuclear import signal receptor activity"/>
    <property type="evidence" value="ECO:0007669"/>
    <property type="project" value="TreeGrafter"/>
</dbReference>
<accession>A0A6A3ADF3</accession>
<evidence type="ECO:0000313" key="3">
    <source>
        <dbReference type="Proteomes" id="UP000436088"/>
    </source>
</evidence>
<dbReference type="GO" id="GO:0016607">
    <property type="term" value="C:nuclear speck"/>
    <property type="evidence" value="ECO:0007669"/>
    <property type="project" value="TreeGrafter"/>
</dbReference>
<dbReference type="PANTHER" id="PTHR37723:SF1">
    <property type="entry name" value="PROTEIN FAR-RED-ELONGATED HYPOCOTYL 1-LIKE"/>
    <property type="match status" value="1"/>
</dbReference>
<proteinExistence type="predicted"/>
<gene>
    <name evidence="2" type="ORF">F3Y22_tig00110503pilonHSYRG00754</name>
</gene>
<feature type="compositionally biased region" description="Low complexity" evidence="1">
    <location>
        <begin position="135"/>
        <end position="154"/>
    </location>
</feature>
<reference evidence="2" key="1">
    <citation type="submission" date="2019-09" db="EMBL/GenBank/DDBJ databases">
        <title>Draft genome information of white flower Hibiscus syriacus.</title>
        <authorList>
            <person name="Kim Y.-M."/>
        </authorList>
    </citation>
    <scope>NUCLEOTIDE SEQUENCE [LARGE SCALE GENOMIC DNA]</scope>
    <source>
        <strain evidence="2">YM2019G1</strain>
    </source>
</reference>